<dbReference type="InterPro" id="IPR027417">
    <property type="entry name" value="P-loop_NTPase"/>
</dbReference>
<dbReference type="Gene3D" id="1.10.10.10">
    <property type="entry name" value="Winged helix-like DNA-binding domain superfamily/Winged helix DNA-binding domain"/>
    <property type="match status" value="1"/>
</dbReference>
<dbReference type="InterPro" id="IPR011990">
    <property type="entry name" value="TPR-like_helical_dom_sf"/>
</dbReference>
<dbReference type="InterPro" id="IPR016032">
    <property type="entry name" value="Sig_transdc_resp-reg_C-effctor"/>
</dbReference>
<evidence type="ECO:0000259" key="2">
    <source>
        <dbReference type="PROSITE" id="PS50043"/>
    </source>
</evidence>
<sequence>MFTQTEYALDRLRQALVGCAGGSGRLALVTGGLATGKTELLRAFAGQAAQCGALLLTATGSRAERTLRGGVLGQLMRDPRLPGRARLAAVELTSTSDGPDELSTPAAAALHELGAALVELSRRQPIVINVDDIQFADALSLQVLSYLRRRISSARVLMVLVQWARSRPCAALVHAEVTRRPDLRIVLERLTETQVSAEHYRLSGGNPLLVAALTEDPAAGAAYRRAVLDCLQRWEPHLMEVAHGLAIMGRHATPELIGRLTGLGAEDAEEAIDILTVAGLVSDGRLRHPLIAATVADRLKSAPEIRLRAAELLYEQGADWVDIARLLVAAGAAPDRWAVDVLRHAADEALHEDDTDLAARSLAVVLAAGADERDRAPDQAALARVEWRDNPAVAARHLNSLREALCAGELPVRDAATVITQLLWHGHLDRTAELINQVRRRAGPADAQAIAEIDLAYEWSYGRLDSRPPTADNAWARAATLNHAWTYGLDAGMEAGAELILQRRLGETDIQAVANALLVLEYTGSSDQAVKWCDVLLHEAATRGGTTWLAVLTGVRAEMALRRGDVTGARERADAALGLLPKQSWGVLLGLPLSILVRAATVQGDLEAAREALGRVVPDSMYRSVFGMRYLYARGLYNHARGRNIAALGDFEQCGAVLTGLGRDVPGLIPWRTGLASVQLSLGRPAAARTLLEHQLAHPGPVDGTRVRGATLRLLAAVSPAGNRPAILRQAAELSHQSGDRLELAATLSEASIACREVRAMREARALARRAAREAKACGIGDSPVSPVDDADQAEDESGRVTALSAAERRVATLAALGHSNRDIGQRLFVTVSTVEQHLTRVYRKLNVRNRNDLPAELAQVT</sequence>
<comment type="caution">
    <text evidence="3">The sequence shown here is derived from an EMBL/GenBank/DDBJ whole genome shotgun (WGS) entry which is preliminary data.</text>
</comment>
<name>A0A7W9HJU1_9PSEU</name>
<accession>A0A7W9HJU1</accession>
<dbReference type="PROSITE" id="PS50043">
    <property type="entry name" value="HTH_LUXR_2"/>
    <property type="match status" value="1"/>
</dbReference>
<dbReference type="CDD" id="cd06170">
    <property type="entry name" value="LuxR_C_like"/>
    <property type="match status" value="1"/>
</dbReference>
<dbReference type="SUPFAM" id="SSF52540">
    <property type="entry name" value="P-loop containing nucleoside triphosphate hydrolases"/>
    <property type="match status" value="1"/>
</dbReference>
<dbReference type="Gene3D" id="1.25.40.10">
    <property type="entry name" value="Tetratricopeptide repeat domain"/>
    <property type="match status" value="1"/>
</dbReference>
<dbReference type="PRINTS" id="PR00038">
    <property type="entry name" value="HTHLUXR"/>
</dbReference>
<feature type="region of interest" description="Disordered" evidence="1">
    <location>
        <begin position="778"/>
        <end position="800"/>
    </location>
</feature>
<proteinExistence type="predicted"/>
<gene>
    <name evidence="3" type="ORF">F4560_003382</name>
</gene>
<organism evidence="3 4">
    <name type="scientific">Saccharothrix ecbatanensis</name>
    <dbReference type="NCBI Taxonomy" id="1105145"/>
    <lineage>
        <taxon>Bacteria</taxon>
        <taxon>Bacillati</taxon>
        <taxon>Actinomycetota</taxon>
        <taxon>Actinomycetes</taxon>
        <taxon>Pseudonocardiales</taxon>
        <taxon>Pseudonocardiaceae</taxon>
        <taxon>Saccharothrix</taxon>
    </lineage>
</organism>
<dbReference type="GO" id="GO:0006355">
    <property type="term" value="P:regulation of DNA-templated transcription"/>
    <property type="evidence" value="ECO:0007669"/>
    <property type="project" value="InterPro"/>
</dbReference>
<dbReference type="RefSeq" id="WP_184921036.1">
    <property type="nucleotide sequence ID" value="NZ_JACHMO010000001.1"/>
</dbReference>
<dbReference type="SMART" id="SM00421">
    <property type="entry name" value="HTH_LUXR"/>
    <property type="match status" value="1"/>
</dbReference>
<dbReference type="GO" id="GO:0003677">
    <property type="term" value="F:DNA binding"/>
    <property type="evidence" value="ECO:0007669"/>
    <property type="project" value="UniProtKB-KW"/>
</dbReference>
<evidence type="ECO:0000256" key="1">
    <source>
        <dbReference type="SAM" id="MobiDB-lite"/>
    </source>
</evidence>
<dbReference type="SUPFAM" id="SSF46894">
    <property type="entry name" value="C-terminal effector domain of the bipartite response regulators"/>
    <property type="match status" value="1"/>
</dbReference>
<dbReference type="Pfam" id="PF13191">
    <property type="entry name" value="AAA_16"/>
    <property type="match status" value="1"/>
</dbReference>
<dbReference type="PROSITE" id="PS00622">
    <property type="entry name" value="HTH_LUXR_1"/>
    <property type="match status" value="1"/>
</dbReference>
<evidence type="ECO:0000313" key="4">
    <source>
        <dbReference type="Proteomes" id="UP000552097"/>
    </source>
</evidence>
<dbReference type="AlphaFoldDB" id="A0A7W9HJU1"/>
<dbReference type="Pfam" id="PF00196">
    <property type="entry name" value="GerE"/>
    <property type="match status" value="1"/>
</dbReference>
<dbReference type="InterPro" id="IPR041664">
    <property type="entry name" value="AAA_16"/>
</dbReference>
<dbReference type="InterPro" id="IPR000792">
    <property type="entry name" value="Tscrpt_reg_LuxR_C"/>
</dbReference>
<dbReference type="EMBL" id="JACHMO010000001">
    <property type="protein sequence ID" value="MBB5803614.1"/>
    <property type="molecule type" value="Genomic_DNA"/>
</dbReference>
<reference evidence="3 4" key="1">
    <citation type="submission" date="2020-08" db="EMBL/GenBank/DDBJ databases">
        <title>Sequencing the genomes of 1000 actinobacteria strains.</title>
        <authorList>
            <person name="Klenk H.-P."/>
        </authorList>
    </citation>
    <scope>NUCLEOTIDE SEQUENCE [LARGE SCALE GENOMIC DNA]</scope>
    <source>
        <strain evidence="3 4">DSM 45486</strain>
    </source>
</reference>
<protein>
    <submittedName>
        <fullName evidence="3">DNA-binding CsgD family transcriptional regulator</fullName>
    </submittedName>
</protein>
<keyword evidence="4" id="KW-1185">Reference proteome</keyword>
<dbReference type="Proteomes" id="UP000552097">
    <property type="component" value="Unassembled WGS sequence"/>
</dbReference>
<evidence type="ECO:0000313" key="3">
    <source>
        <dbReference type="EMBL" id="MBB5803614.1"/>
    </source>
</evidence>
<dbReference type="InterPro" id="IPR036388">
    <property type="entry name" value="WH-like_DNA-bd_sf"/>
</dbReference>
<feature type="domain" description="HTH luxR-type" evidence="2">
    <location>
        <begin position="797"/>
        <end position="862"/>
    </location>
</feature>
<keyword evidence="3" id="KW-0238">DNA-binding</keyword>